<name>A0A507FN67_9FUNG</name>
<dbReference type="SUPFAM" id="SSF53474">
    <property type="entry name" value="alpha/beta-Hydrolases"/>
    <property type="match status" value="1"/>
</dbReference>
<feature type="domain" description="PI31 proteasome regulator C-terminal" evidence="17">
    <location>
        <begin position="718"/>
        <end position="800"/>
    </location>
</feature>
<gene>
    <name evidence="19" type="ORF">CcCBS67573_g01067</name>
</gene>
<feature type="region of interest" description="Disordered" evidence="16">
    <location>
        <begin position="824"/>
        <end position="868"/>
    </location>
</feature>
<evidence type="ECO:0000256" key="8">
    <source>
        <dbReference type="ARBA" id="ARBA00022553"/>
    </source>
</evidence>
<dbReference type="GO" id="GO:0016020">
    <property type="term" value="C:membrane"/>
    <property type="evidence" value="ECO:0007669"/>
    <property type="project" value="UniProtKB-SubCell"/>
</dbReference>
<evidence type="ECO:0000256" key="11">
    <source>
        <dbReference type="ARBA" id="ARBA00022942"/>
    </source>
</evidence>
<feature type="domain" description="PI31 proteasome regulator N-terminal" evidence="18">
    <location>
        <begin position="495"/>
        <end position="648"/>
    </location>
</feature>
<dbReference type="OrthoDB" id="277931at2759"/>
<feature type="compositionally biased region" description="Low complexity" evidence="16">
    <location>
        <begin position="476"/>
        <end position="496"/>
    </location>
</feature>
<keyword evidence="12" id="KW-1133">Transmembrane helix</keyword>
<keyword evidence="20" id="KW-1185">Reference proteome</keyword>
<dbReference type="InterPro" id="IPR045128">
    <property type="entry name" value="PI31-like"/>
</dbReference>
<dbReference type="InterPro" id="IPR029058">
    <property type="entry name" value="AB_hydrolase_fold"/>
</dbReference>
<evidence type="ECO:0000256" key="14">
    <source>
        <dbReference type="ARBA" id="ARBA00023136"/>
    </source>
</evidence>
<dbReference type="AlphaFoldDB" id="A0A507FN67"/>
<dbReference type="Pfam" id="PF05277">
    <property type="entry name" value="DUF726"/>
    <property type="match status" value="1"/>
</dbReference>
<dbReference type="InterPro" id="IPR021625">
    <property type="entry name" value="PI31_Prot_N"/>
</dbReference>
<comment type="function">
    <text evidence="15">Plays an important role in control of proteasome function. Inhibits the hydrolysis of protein and peptide substrates by the 20S proteasome. Also inhibits the activation of the proteasome by the proteasome regulatory proteins PA700 and PA28.</text>
</comment>
<evidence type="ECO:0000256" key="5">
    <source>
        <dbReference type="ARBA" id="ARBA00009824"/>
    </source>
</evidence>
<feature type="region of interest" description="Disordered" evidence="16">
    <location>
        <begin position="473"/>
        <end position="496"/>
    </location>
</feature>
<dbReference type="GO" id="GO:0005783">
    <property type="term" value="C:endoplasmic reticulum"/>
    <property type="evidence" value="ECO:0007669"/>
    <property type="project" value="UniProtKB-SubCell"/>
</dbReference>
<feature type="region of interest" description="Disordered" evidence="16">
    <location>
        <begin position="650"/>
        <end position="692"/>
    </location>
</feature>
<evidence type="ECO:0000256" key="12">
    <source>
        <dbReference type="ARBA" id="ARBA00022989"/>
    </source>
</evidence>
<proteinExistence type="inferred from homology"/>
<dbReference type="PANTHER" id="PTHR13266:SF1">
    <property type="entry name" value="PROTEASOME INHIBITOR PI31 SUBUNIT"/>
    <property type="match status" value="1"/>
</dbReference>
<feature type="compositionally biased region" description="Gly residues" evidence="16">
    <location>
        <begin position="679"/>
        <end position="689"/>
    </location>
</feature>
<evidence type="ECO:0000256" key="15">
    <source>
        <dbReference type="ARBA" id="ARBA00024805"/>
    </source>
</evidence>
<keyword evidence="14" id="KW-0472">Membrane</keyword>
<evidence type="ECO:0000259" key="17">
    <source>
        <dbReference type="Pfam" id="PF08577"/>
    </source>
</evidence>
<keyword evidence="9" id="KW-0812">Transmembrane</keyword>
<dbReference type="GO" id="GO:0000502">
    <property type="term" value="C:proteasome complex"/>
    <property type="evidence" value="ECO:0007669"/>
    <property type="project" value="UniProtKB-KW"/>
</dbReference>
<dbReference type="GO" id="GO:0043161">
    <property type="term" value="P:proteasome-mediated ubiquitin-dependent protein catabolic process"/>
    <property type="evidence" value="ECO:0007669"/>
    <property type="project" value="InterPro"/>
</dbReference>
<evidence type="ECO:0000256" key="4">
    <source>
        <dbReference type="ARBA" id="ARBA00006405"/>
    </source>
</evidence>
<accession>A0A507FN67</accession>
<evidence type="ECO:0000313" key="19">
    <source>
        <dbReference type="EMBL" id="TPX77693.1"/>
    </source>
</evidence>
<dbReference type="Proteomes" id="UP000320333">
    <property type="component" value="Unassembled WGS sequence"/>
</dbReference>
<evidence type="ECO:0000256" key="9">
    <source>
        <dbReference type="ARBA" id="ARBA00022692"/>
    </source>
</evidence>
<comment type="caution">
    <text evidence="19">The sequence shown here is derived from an EMBL/GenBank/DDBJ whole genome shotgun (WGS) entry which is preliminary data.</text>
</comment>
<comment type="subcellular location">
    <subcellularLocation>
        <location evidence="3">Cytoplasm</location>
    </subcellularLocation>
    <subcellularLocation>
        <location evidence="2">Endoplasmic reticulum</location>
    </subcellularLocation>
    <subcellularLocation>
        <location evidence="1">Membrane</location>
        <topology evidence="1">Multi-pass membrane protein</topology>
    </subcellularLocation>
</comment>
<evidence type="ECO:0000256" key="10">
    <source>
        <dbReference type="ARBA" id="ARBA00022824"/>
    </source>
</evidence>
<comment type="similarity">
    <text evidence="5">Belongs to the TMCO4 family.</text>
</comment>
<dbReference type="InterPro" id="IPR007941">
    <property type="entry name" value="DUF726"/>
</dbReference>
<evidence type="ECO:0000256" key="1">
    <source>
        <dbReference type="ARBA" id="ARBA00004141"/>
    </source>
</evidence>
<dbReference type="EMBL" id="QEAP01000016">
    <property type="protein sequence ID" value="TPX77693.1"/>
    <property type="molecule type" value="Genomic_DNA"/>
</dbReference>
<feature type="compositionally biased region" description="Low complexity" evidence="16">
    <location>
        <begin position="659"/>
        <end position="672"/>
    </location>
</feature>
<organism evidence="19 20">
    <name type="scientific">Chytriomyces confervae</name>
    <dbReference type="NCBI Taxonomy" id="246404"/>
    <lineage>
        <taxon>Eukaryota</taxon>
        <taxon>Fungi</taxon>
        <taxon>Fungi incertae sedis</taxon>
        <taxon>Chytridiomycota</taxon>
        <taxon>Chytridiomycota incertae sedis</taxon>
        <taxon>Chytridiomycetes</taxon>
        <taxon>Chytridiales</taxon>
        <taxon>Chytriomycetaceae</taxon>
        <taxon>Chytriomyces</taxon>
    </lineage>
</organism>
<dbReference type="Pfam" id="PF08577">
    <property type="entry name" value="PI31_Prot_C"/>
    <property type="match status" value="1"/>
</dbReference>
<dbReference type="Gene3D" id="3.40.50.1820">
    <property type="entry name" value="alpha/beta hydrolase"/>
    <property type="match status" value="1"/>
</dbReference>
<evidence type="ECO:0000313" key="20">
    <source>
        <dbReference type="Proteomes" id="UP000320333"/>
    </source>
</evidence>
<dbReference type="Pfam" id="PF11566">
    <property type="entry name" value="PI31_Prot_N"/>
    <property type="match status" value="1"/>
</dbReference>
<evidence type="ECO:0000256" key="16">
    <source>
        <dbReference type="SAM" id="MobiDB-lite"/>
    </source>
</evidence>
<dbReference type="Gene3D" id="3.40.1000.30">
    <property type="match status" value="1"/>
</dbReference>
<feature type="compositionally biased region" description="Gly residues" evidence="16">
    <location>
        <begin position="824"/>
        <end position="849"/>
    </location>
</feature>
<dbReference type="GO" id="GO:0070628">
    <property type="term" value="F:proteasome binding"/>
    <property type="evidence" value="ECO:0007669"/>
    <property type="project" value="InterPro"/>
</dbReference>
<evidence type="ECO:0000256" key="6">
    <source>
        <dbReference type="ARBA" id="ARBA00022481"/>
    </source>
</evidence>
<keyword evidence="7" id="KW-0963">Cytoplasm</keyword>
<dbReference type="PANTHER" id="PTHR13266">
    <property type="entry name" value="PROTEASOME INHIBITOR"/>
    <property type="match status" value="1"/>
</dbReference>
<evidence type="ECO:0000256" key="2">
    <source>
        <dbReference type="ARBA" id="ARBA00004240"/>
    </source>
</evidence>
<dbReference type="InterPro" id="IPR013886">
    <property type="entry name" value="PI31_Prot_C"/>
</dbReference>
<keyword evidence="13" id="KW-0007">Acetylation</keyword>
<reference evidence="19 20" key="1">
    <citation type="journal article" date="2019" name="Sci. Rep.">
        <title>Comparative genomics of chytrid fungi reveal insights into the obligate biotrophic and pathogenic lifestyle of Synchytrium endobioticum.</title>
        <authorList>
            <person name="van de Vossenberg B.T.L.H."/>
            <person name="Warris S."/>
            <person name="Nguyen H.D.T."/>
            <person name="van Gent-Pelzer M.P.E."/>
            <person name="Joly D.L."/>
            <person name="van de Geest H.C."/>
            <person name="Bonants P.J.M."/>
            <person name="Smith D.S."/>
            <person name="Levesque C.A."/>
            <person name="van der Lee T.A.J."/>
        </authorList>
    </citation>
    <scope>NUCLEOTIDE SEQUENCE [LARGE SCALE GENOMIC DNA]</scope>
    <source>
        <strain evidence="19 20">CBS 675.73</strain>
    </source>
</reference>
<dbReference type="GO" id="GO:0004866">
    <property type="term" value="F:endopeptidase inhibitor activity"/>
    <property type="evidence" value="ECO:0007669"/>
    <property type="project" value="InterPro"/>
</dbReference>
<sequence length="868" mass="91065">MGGGASTPAQTISASPRQASYCSWCMKEVPRTLAPIVTSEDPTFVLFRCPFHDCERSLRKCIVADCPNYACADAYVIPPTKPQQKPKRISRNDNSCLIHLRLCASFEKAAWPGIPSLLAFKSIHASSLGDSSAEYITSTVGCAIGLLATTPPAGLVCWASKSLISGLSSAMSGFPEDTMDGVGRNRYTQFADHDGMPLGHAVSVLRGYSFYKQMPVFREKGFIMERSGHCSLPVVVTIDGFLHSCDDARLWSKLMDSAFPNNTWLSLQWDASPVSWSQDSAVSLLSAVPSQLPGILASGALNAMVGITQSRNNCKRAGYLLADAVARLDGSKRVVLMGHSLGASVIFHALQYLAKSRIVSEGMRQETKLDQLSNPRKVDRVFLLGSACPHSRNDCEWEFAASEVEQDVVNMYSDKDEVLTVLGDVLGTARAGVKPISCPGNSNIVNLECPELVSHVCSRAIQGIYRKGEVGSVSDNASNTSQSANPSNSPSGSNQASIATGGDAIFAILHGYCTYLGFKMENKESVLLPDNWKAVSDSYSIKYSHDRSSLSFVLKAVVLADKFILHCVAVEDGAVHSLELSLAETLNLATFPITFTPPESCLAQSMPVLTSDENPFLPVFKDAAVGLENILFRFKTSIVDKVAPNLNKDGYEPVSSDPAVSSTRSAQSGSSASERRGEYGGPRGGGFVGGIPDPAFGDRGYRPIRPPFAGGVGGYGTGDVDLDPFSAAPGLIPPRGGLGVGGMHPGGGMFVGPDHPMFGGGSSGLGGYGGGGGSGVYGGPGSILPVGAVPPNARFDPIGPFGPRPMGGMRGGFGGDFGNPYGGGGGGLPGGRGGFGGGRGRGGGPGGYRMGPDNDEMPPPGFEDDMYS</sequence>
<comment type="similarity">
    <text evidence="4">Belongs to the proteasome inhibitor PI31 family.</text>
</comment>
<keyword evidence="11" id="KW-0647">Proteasome</keyword>
<evidence type="ECO:0000256" key="13">
    <source>
        <dbReference type="ARBA" id="ARBA00022990"/>
    </source>
</evidence>
<evidence type="ECO:0000256" key="3">
    <source>
        <dbReference type="ARBA" id="ARBA00004496"/>
    </source>
</evidence>
<evidence type="ECO:0000259" key="18">
    <source>
        <dbReference type="Pfam" id="PF11566"/>
    </source>
</evidence>
<evidence type="ECO:0000256" key="7">
    <source>
        <dbReference type="ARBA" id="ARBA00022490"/>
    </source>
</evidence>
<keyword evidence="10" id="KW-0256">Endoplasmic reticulum</keyword>
<protein>
    <submittedName>
        <fullName evidence="19">Uncharacterized protein</fullName>
    </submittedName>
</protein>
<keyword evidence="8" id="KW-0597">Phosphoprotein</keyword>
<keyword evidence="6" id="KW-0488">Methylation</keyword>